<feature type="transmembrane region" description="Helical" evidence="15">
    <location>
        <begin position="16"/>
        <end position="35"/>
    </location>
</feature>
<evidence type="ECO:0000256" key="7">
    <source>
        <dbReference type="ARBA" id="ARBA00022982"/>
    </source>
</evidence>
<dbReference type="OrthoDB" id="3711263at2"/>
<evidence type="ECO:0000256" key="6">
    <source>
        <dbReference type="ARBA" id="ARBA00022692"/>
    </source>
</evidence>
<gene>
    <name evidence="14" type="primary">dsbB</name>
    <name evidence="16" type="ORF">CAL65_03695</name>
</gene>
<evidence type="ECO:0000256" key="13">
    <source>
        <dbReference type="ARBA" id="ARBA00023284"/>
    </source>
</evidence>
<dbReference type="GO" id="GO:0006457">
    <property type="term" value="P:protein folding"/>
    <property type="evidence" value="ECO:0007669"/>
    <property type="project" value="InterPro"/>
</dbReference>
<feature type="transmembrane region" description="Helical" evidence="15">
    <location>
        <begin position="78"/>
        <end position="96"/>
    </location>
</feature>
<keyword evidence="8 14" id="KW-1133">Transmembrane helix</keyword>
<keyword evidence="10 14" id="KW-0472">Membrane</keyword>
<dbReference type="GO" id="GO:0015035">
    <property type="term" value="F:protein-disulfide reductase activity"/>
    <property type="evidence" value="ECO:0007669"/>
    <property type="project" value="UniProtKB-UniRule"/>
</dbReference>
<comment type="caution">
    <text evidence="14">Lacks conserved residue(s) required for the propagation of feature annotation.</text>
</comment>
<comment type="function">
    <text evidence="14">Required for disulfide bond formation in some periplasmic proteins. Acts by oxidizing the DsbA protein.</text>
</comment>
<dbReference type="Proteomes" id="UP000256763">
    <property type="component" value="Unassembled WGS sequence"/>
</dbReference>
<dbReference type="InterPro" id="IPR050183">
    <property type="entry name" value="DsbB"/>
</dbReference>
<dbReference type="EMBL" id="NFZW01000002">
    <property type="protein sequence ID" value="RFA39007.1"/>
    <property type="molecule type" value="Genomic_DNA"/>
</dbReference>
<evidence type="ECO:0000256" key="11">
    <source>
        <dbReference type="ARBA" id="ARBA00023157"/>
    </source>
</evidence>
<feature type="topological domain" description="Cytoplasmic" evidence="14">
    <location>
        <begin position="168"/>
        <end position="170"/>
    </location>
</feature>
<feature type="topological domain" description="Periplasmic" evidence="14">
    <location>
        <begin position="34"/>
        <end position="51"/>
    </location>
</feature>
<accession>A0A3E0X3V8</accession>
<evidence type="ECO:0000256" key="1">
    <source>
        <dbReference type="ARBA" id="ARBA00004429"/>
    </source>
</evidence>
<dbReference type="Pfam" id="PF02600">
    <property type="entry name" value="DsbB"/>
    <property type="match status" value="1"/>
</dbReference>
<keyword evidence="7 14" id="KW-0249">Electron transport</keyword>
<keyword evidence="13 14" id="KW-0676">Redox-active center</keyword>
<keyword evidence="17" id="KW-1185">Reference proteome</keyword>
<dbReference type="InterPro" id="IPR023380">
    <property type="entry name" value="DsbB-like_sf"/>
</dbReference>
<sequence>MEWRMLHRLTDYRRQLNGLGFVVCALMIAFAYYLQYFQHMEPCPLCIFQRLVFFAIGVVFLLATIFHPAGIGGRVFSGLTAMVSGIGIAIAGRHVWLQSRPADQIVSCSADFGYLSEFHTRLELMVMMLGGTGECGKIDRFLGVSLPTWALFLFIVLGAFGVLVNWRSVR</sequence>
<reference evidence="17" key="1">
    <citation type="submission" date="2017-05" db="EMBL/GenBank/DDBJ databases">
        <authorList>
            <person name="Sharma S."/>
            <person name="Sidhu C."/>
            <person name="Pinnaka A.K."/>
        </authorList>
    </citation>
    <scope>NUCLEOTIDE SEQUENCE [LARGE SCALE GENOMIC DNA]</scope>
    <source>
        <strain evidence="17">AK93</strain>
    </source>
</reference>
<evidence type="ECO:0000256" key="8">
    <source>
        <dbReference type="ARBA" id="ARBA00022989"/>
    </source>
</evidence>
<evidence type="ECO:0000256" key="15">
    <source>
        <dbReference type="SAM" id="Phobius"/>
    </source>
</evidence>
<keyword evidence="4 14" id="KW-1003">Cell membrane</keyword>
<proteinExistence type="inferred from homology"/>
<feature type="transmembrane region" description="Helical" evidence="15">
    <location>
        <begin position="146"/>
        <end position="166"/>
    </location>
</feature>
<evidence type="ECO:0000256" key="4">
    <source>
        <dbReference type="ARBA" id="ARBA00022475"/>
    </source>
</evidence>
<feature type="topological domain" description="Cytoplasmic" evidence="14">
    <location>
        <begin position="69"/>
        <end position="74"/>
    </location>
</feature>
<keyword evidence="9 14" id="KW-0560">Oxidoreductase</keyword>
<protein>
    <recommendedName>
        <fullName evidence="14">Disulfide bond formation protein B</fullName>
    </recommendedName>
    <alternativeName>
        <fullName evidence="14">Disulfide oxidoreductase</fullName>
    </alternativeName>
</protein>
<dbReference type="GO" id="GO:0005886">
    <property type="term" value="C:plasma membrane"/>
    <property type="evidence" value="ECO:0007669"/>
    <property type="project" value="UniProtKB-SubCell"/>
</dbReference>
<evidence type="ECO:0000256" key="14">
    <source>
        <dbReference type="HAMAP-Rule" id="MF_00286"/>
    </source>
</evidence>
<feature type="topological domain" description="Cytoplasmic" evidence="14">
    <location>
        <begin position="1"/>
        <end position="16"/>
    </location>
</feature>
<keyword evidence="3 14" id="KW-0813">Transport</keyword>
<evidence type="ECO:0000256" key="10">
    <source>
        <dbReference type="ARBA" id="ARBA00023136"/>
    </source>
</evidence>
<keyword evidence="11 14" id="KW-1015">Disulfide bond</keyword>
<evidence type="ECO:0000256" key="5">
    <source>
        <dbReference type="ARBA" id="ARBA00022519"/>
    </source>
</evidence>
<keyword evidence="5" id="KW-0997">Cell inner membrane</keyword>
<comment type="caution">
    <text evidence="16">The sequence shown here is derived from an EMBL/GenBank/DDBJ whole genome shotgun (WGS) entry which is preliminary data.</text>
</comment>
<dbReference type="SUPFAM" id="SSF158442">
    <property type="entry name" value="DsbB-like"/>
    <property type="match status" value="1"/>
</dbReference>
<dbReference type="AlphaFoldDB" id="A0A3E0X3V8"/>
<dbReference type="InterPro" id="IPR022920">
    <property type="entry name" value="Disulphide_bond_form_DsbB"/>
</dbReference>
<dbReference type="PANTHER" id="PTHR36570">
    <property type="entry name" value="DISULFIDE BOND FORMATION PROTEIN B"/>
    <property type="match status" value="1"/>
</dbReference>
<dbReference type="GO" id="GO:0009055">
    <property type="term" value="F:electron transfer activity"/>
    <property type="evidence" value="ECO:0007669"/>
    <property type="project" value="UniProtKB-UniRule"/>
</dbReference>
<organism evidence="16 17">
    <name type="scientific">Alkalilimnicola ehrlichii</name>
    <dbReference type="NCBI Taxonomy" id="351052"/>
    <lineage>
        <taxon>Bacteria</taxon>
        <taxon>Pseudomonadati</taxon>
        <taxon>Pseudomonadota</taxon>
        <taxon>Gammaproteobacteria</taxon>
        <taxon>Chromatiales</taxon>
        <taxon>Ectothiorhodospiraceae</taxon>
        <taxon>Alkalilimnicola</taxon>
    </lineage>
</organism>
<evidence type="ECO:0000256" key="9">
    <source>
        <dbReference type="ARBA" id="ARBA00023002"/>
    </source>
</evidence>
<evidence type="ECO:0000313" key="17">
    <source>
        <dbReference type="Proteomes" id="UP000256763"/>
    </source>
</evidence>
<feature type="transmembrane region" description="Helical" evidence="15">
    <location>
        <begin position="47"/>
        <end position="66"/>
    </location>
</feature>
<dbReference type="HAMAP" id="MF_00286">
    <property type="entry name" value="DsbB"/>
    <property type="match status" value="1"/>
</dbReference>
<comment type="subcellular location">
    <subcellularLocation>
        <location evidence="1">Cell inner membrane</location>
        <topology evidence="1">Multi-pass membrane protein</topology>
    </subcellularLocation>
    <subcellularLocation>
        <location evidence="14">Cell membrane</location>
        <topology evidence="14">Multi-pass membrane protein</topology>
    </subcellularLocation>
</comment>
<evidence type="ECO:0000256" key="12">
    <source>
        <dbReference type="ARBA" id="ARBA00023186"/>
    </source>
</evidence>
<dbReference type="PANTHER" id="PTHR36570:SF3">
    <property type="entry name" value="DISULFIDE BOND FORMATION PROTEIN B"/>
    <property type="match status" value="1"/>
</dbReference>
<keyword evidence="6 14" id="KW-0812">Transmembrane</keyword>
<comment type="similarity">
    <text evidence="2 14">Belongs to the DsbB family.</text>
</comment>
<evidence type="ECO:0000256" key="3">
    <source>
        <dbReference type="ARBA" id="ARBA00022448"/>
    </source>
</evidence>
<name>A0A3E0X3V8_9GAMM</name>
<feature type="disulfide bond" description="Redox-active" evidence="14">
    <location>
        <begin position="43"/>
        <end position="46"/>
    </location>
</feature>
<dbReference type="InterPro" id="IPR003752">
    <property type="entry name" value="DiS_bond_form_DsbB/BdbC"/>
</dbReference>
<keyword evidence="12 14" id="KW-0143">Chaperone</keyword>
<dbReference type="Gene3D" id="1.20.1550.10">
    <property type="entry name" value="DsbB-like"/>
    <property type="match status" value="1"/>
</dbReference>
<evidence type="ECO:0000313" key="16">
    <source>
        <dbReference type="EMBL" id="RFA39007.1"/>
    </source>
</evidence>
<evidence type="ECO:0000256" key="2">
    <source>
        <dbReference type="ARBA" id="ARBA00008823"/>
    </source>
</evidence>